<dbReference type="GO" id="GO:0016874">
    <property type="term" value="F:ligase activity"/>
    <property type="evidence" value="ECO:0007669"/>
    <property type="project" value="UniProtKB-KW"/>
</dbReference>
<dbReference type="Pfam" id="PF04932">
    <property type="entry name" value="Wzy_C"/>
    <property type="match status" value="1"/>
</dbReference>
<keyword evidence="2 5" id="KW-0812">Transmembrane</keyword>
<feature type="transmembrane region" description="Helical" evidence="5">
    <location>
        <begin position="128"/>
        <end position="149"/>
    </location>
</feature>
<evidence type="ECO:0000256" key="1">
    <source>
        <dbReference type="ARBA" id="ARBA00004141"/>
    </source>
</evidence>
<evidence type="ECO:0000259" key="6">
    <source>
        <dbReference type="Pfam" id="PF04932"/>
    </source>
</evidence>
<evidence type="ECO:0000256" key="2">
    <source>
        <dbReference type="ARBA" id="ARBA00022692"/>
    </source>
</evidence>
<feature type="transmembrane region" description="Helical" evidence="5">
    <location>
        <begin position="362"/>
        <end position="380"/>
    </location>
</feature>
<dbReference type="Proteomes" id="UP000619295">
    <property type="component" value="Unassembled WGS sequence"/>
</dbReference>
<feature type="transmembrane region" description="Helical" evidence="5">
    <location>
        <begin position="45"/>
        <end position="62"/>
    </location>
</feature>
<evidence type="ECO:0000256" key="3">
    <source>
        <dbReference type="ARBA" id="ARBA00022989"/>
    </source>
</evidence>
<keyword evidence="7" id="KW-0436">Ligase</keyword>
<dbReference type="RefSeq" id="WP_191123441.1">
    <property type="nucleotide sequence ID" value="NZ_JACXWY010000002.1"/>
</dbReference>
<dbReference type="EMBL" id="JACXWY010000002">
    <property type="protein sequence ID" value="MBD3844833.1"/>
    <property type="molecule type" value="Genomic_DNA"/>
</dbReference>
<keyword evidence="4 5" id="KW-0472">Membrane</keyword>
<feature type="transmembrane region" description="Helical" evidence="5">
    <location>
        <begin position="214"/>
        <end position="233"/>
    </location>
</feature>
<reference evidence="7" key="1">
    <citation type="submission" date="2020-09" db="EMBL/GenBank/DDBJ databases">
        <title>Bosea spartocytisi sp. nov. a root nodule endophyte of Spartocytisus supranubius in the high mountain ecosystem fo the Teide National Park (Canary Islands, Spain).</title>
        <authorList>
            <person name="Pulido-Suarez L."/>
            <person name="Peix A."/>
            <person name="Igual J.M."/>
            <person name="Socas-Perez N."/>
            <person name="Velazquez E."/>
            <person name="Flores-Felix J.D."/>
            <person name="Leon-Barrios M."/>
        </authorList>
    </citation>
    <scope>NUCLEOTIDE SEQUENCE</scope>
    <source>
        <strain evidence="7">SSUT16</strain>
    </source>
</reference>
<accession>A0A927E4V2</accession>
<evidence type="ECO:0000256" key="5">
    <source>
        <dbReference type="SAM" id="Phobius"/>
    </source>
</evidence>
<name>A0A927E4V2_9HYPH</name>
<feature type="transmembrane region" description="Helical" evidence="5">
    <location>
        <begin position="21"/>
        <end position="39"/>
    </location>
</feature>
<dbReference type="GO" id="GO:0016020">
    <property type="term" value="C:membrane"/>
    <property type="evidence" value="ECO:0007669"/>
    <property type="project" value="UniProtKB-SubCell"/>
</dbReference>
<keyword evidence="3 5" id="KW-1133">Transmembrane helix</keyword>
<comment type="subcellular location">
    <subcellularLocation>
        <location evidence="1">Membrane</location>
        <topology evidence="1">Multi-pass membrane protein</topology>
    </subcellularLocation>
</comment>
<feature type="transmembrane region" description="Helical" evidence="5">
    <location>
        <begin position="169"/>
        <end position="186"/>
    </location>
</feature>
<feature type="transmembrane region" description="Helical" evidence="5">
    <location>
        <begin position="330"/>
        <end position="350"/>
    </location>
</feature>
<dbReference type="InterPro" id="IPR007016">
    <property type="entry name" value="O-antigen_ligase-rel_domated"/>
</dbReference>
<dbReference type="AlphaFoldDB" id="A0A927E4V2"/>
<evidence type="ECO:0000313" key="7">
    <source>
        <dbReference type="EMBL" id="MBD3844833.1"/>
    </source>
</evidence>
<protein>
    <submittedName>
        <fullName evidence="7">O-antigen ligase family protein</fullName>
    </submittedName>
</protein>
<evidence type="ECO:0000313" key="8">
    <source>
        <dbReference type="Proteomes" id="UP000619295"/>
    </source>
</evidence>
<dbReference type="PANTHER" id="PTHR37422">
    <property type="entry name" value="TEICHURONIC ACID BIOSYNTHESIS PROTEIN TUAE"/>
    <property type="match status" value="1"/>
</dbReference>
<feature type="domain" description="O-antigen ligase-related" evidence="6">
    <location>
        <begin position="198"/>
        <end position="339"/>
    </location>
</feature>
<sequence>MSATVQHSQAQGRRAAISFAAIQRGALWLLAASGGLVLIEPSPYELVFLLVLFVLALTGIRFSQKLLPLAVLLLLYNIGGAFSLIPWMDDPASVRFTAVSAYLMITAIVLAAAMAQDTLPRLEALRKGYLLAAWCAGLAAILGYFDVAGLGEIFTLYGRASGTFKDPNVLGPFLTLAIVYVLQRILTGQTGILRGLFALSVPLAGLFLTFSRGAWGVLVASALMMTALNFLIAPDGKARGRIVAMSLAALVAMILALLVALSFENIRAVFEVRANLDQDYDQGVTGRFGNQIRSIPMLLEAPNGFGPLRFRWLFNQADPHNVYINAFASYGWLGGIAWLALMAATIYVGWRLVFRRAAWQNHAIVLWSVLFVLILQGLQIDTDHWRHLYLMLGLVWGLSALPDPSVAGAPQPRSLRTTT</sequence>
<keyword evidence="8" id="KW-1185">Reference proteome</keyword>
<comment type="caution">
    <text evidence="7">The sequence shown here is derived from an EMBL/GenBank/DDBJ whole genome shotgun (WGS) entry which is preliminary data.</text>
</comment>
<feature type="transmembrane region" description="Helical" evidence="5">
    <location>
        <begin position="94"/>
        <end position="116"/>
    </location>
</feature>
<organism evidence="7 8">
    <name type="scientific">Bosea spartocytisi</name>
    <dbReference type="NCBI Taxonomy" id="2773451"/>
    <lineage>
        <taxon>Bacteria</taxon>
        <taxon>Pseudomonadati</taxon>
        <taxon>Pseudomonadota</taxon>
        <taxon>Alphaproteobacteria</taxon>
        <taxon>Hyphomicrobiales</taxon>
        <taxon>Boseaceae</taxon>
        <taxon>Bosea</taxon>
    </lineage>
</organism>
<dbReference type="InterPro" id="IPR051533">
    <property type="entry name" value="WaaL-like"/>
</dbReference>
<proteinExistence type="predicted"/>
<feature type="transmembrane region" description="Helical" evidence="5">
    <location>
        <begin position="242"/>
        <end position="263"/>
    </location>
</feature>
<dbReference type="PANTHER" id="PTHR37422:SF21">
    <property type="entry name" value="EXOQ-LIKE PROTEIN"/>
    <property type="match status" value="1"/>
</dbReference>
<feature type="transmembrane region" description="Helical" evidence="5">
    <location>
        <begin position="191"/>
        <end position="208"/>
    </location>
</feature>
<feature type="transmembrane region" description="Helical" evidence="5">
    <location>
        <begin position="69"/>
        <end position="88"/>
    </location>
</feature>
<evidence type="ECO:0000256" key="4">
    <source>
        <dbReference type="ARBA" id="ARBA00023136"/>
    </source>
</evidence>
<gene>
    <name evidence="7" type="ORF">IED13_03920</name>
</gene>